<evidence type="ECO:0000313" key="2">
    <source>
        <dbReference type="Proteomes" id="UP000821853"/>
    </source>
</evidence>
<sequence>MTDVRVSLRKIEFPTVVFEALRQIQKLLANEGRSPTYAHVAKEIAEEFVFQDYDQRRMAQQHPQSSAAAAAHMRRRRKLSSIRELQIIEIIASSFQNAKSDMCQKVFFILFPSADPSVMDVRVPLLSRLVSLSIALKNHNALNCVGFWMHVCGCTSEPSLHIVRHVVGDYLSLIPTSAEMLKELANISPLFCASLATSLTHMTPTNPSREVVDLLASWVKAQPLLCFTPMEAIPPQLYTQCLQTFIPGLVAWCVLAPLSKPAEVGAAARIAGETRPPDDVELYSYLHYALLEMLIRAGQVTPRAPIVFPFLPSHYVVQVAETLKRGLATASPQSAELALNRLGQVLQAAFASKCVHGNLDAMFQTLRQLPSNRLLKVVLARWDVKKY</sequence>
<dbReference type="Proteomes" id="UP000821853">
    <property type="component" value="Chromosome 2"/>
</dbReference>
<accession>A0A9J6FXB8</accession>
<gene>
    <name evidence="1" type="ORF">HPB48_021195</name>
</gene>
<keyword evidence="2" id="KW-1185">Reference proteome</keyword>
<proteinExistence type="predicted"/>
<dbReference type="EMBL" id="JABSTR010000004">
    <property type="protein sequence ID" value="KAH9366692.1"/>
    <property type="molecule type" value="Genomic_DNA"/>
</dbReference>
<protein>
    <submittedName>
        <fullName evidence="1">Uncharacterized protein</fullName>
    </submittedName>
</protein>
<dbReference type="AlphaFoldDB" id="A0A9J6FXB8"/>
<dbReference type="InterPro" id="IPR027844">
    <property type="entry name" value="INTS15"/>
</dbReference>
<dbReference type="PANTHER" id="PTHR14540:SF2">
    <property type="entry name" value="INTEGRATOR COMPLEX SUBUNIT 15"/>
    <property type="match status" value="1"/>
</dbReference>
<reference evidence="1 2" key="1">
    <citation type="journal article" date="2020" name="Cell">
        <title>Large-Scale Comparative Analyses of Tick Genomes Elucidate Their Genetic Diversity and Vector Capacities.</title>
        <authorList>
            <consortium name="Tick Genome and Microbiome Consortium (TIGMIC)"/>
            <person name="Jia N."/>
            <person name="Wang J."/>
            <person name="Shi W."/>
            <person name="Du L."/>
            <person name="Sun Y."/>
            <person name="Zhan W."/>
            <person name="Jiang J.F."/>
            <person name="Wang Q."/>
            <person name="Zhang B."/>
            <person name="Ji P."/>
            <person name="Bell-Sakyi L."/>
            <person name="Cui X.M."/>
            <person name="Yuan T.T."/>
            <person name="Jiang B.G."/>
            <person name="Yang W.F."/>
            <person name="Lam T.T."/>
            <person name="Chang Q.C."/>
            <person name="Ding S.J."/>
            <person name="Wang X.J."/>
            <person name="Zhu J.G."/>
            <person name="Ruan X.D."/>
            <person name="Zhao L."/>
            <person name="Wei J.T."/>
            <person name="Ye R.Z."/>
            <person name="Que T.C."/>
            <person name="Du C.H."/>
            <person name="Zhou Y.H."/>
            <person name="Cheng J.X."/>
            <person name="Dai P.F."/>
            <person name="Guo W.B."/>
            <person name="Han X.H."/>
            <person name="Huang E.J."/>
            <person name="Li L.F."/>
            <person name="Wei W."/>
            <person name="Gao Y.C."/>
            <person name="Liu J.Z."/>
            <person name="Shao H.Z."/>
            <person name="Wang X."/>
            <person name="Wang C.C."/>
            <person name="Yang T.C."/>
            <person name="Huo Q.B."/>
            <person name="Li W."/>
            <person name="Chen H.Y."/>
            <person name="Chen S.E."/>
            <person name="Zhou L.G."/>
            <person name="Ni X.B."/>
            <person name="Tian J.H."/>
            <person name="Sheng Y."/>
            <person name="Liu T."/>
            <person name="Pan Y.S."/>
            <person name="Xia L.Y."/>
            <person name="Li J."/>
            <person name="Zhao F."/>
            <person name="Cao W.C."/>
        </authorList>
    </citation>
    <scope>NUCLEOTIDE SEQUENCE [LARGE SCALE GENOMIC DNA]</scope>
    <source>
        <strain evidence="1">HaeL-2018</strain>
    </source>
</reference>
<organism evidence="1 2">
    <name type="scientific">Haemaphysalis longicornis</name>
    <name type="common">Bush tick</name>
    <dbReference type="NCBI Taxonomy" id="44386"/>
    <lineage>
        <taxon>Eukaryota</taxon>
        <taxon>Metazoa</taxon>
        <taxon>Ecdysozoa</taxon>
        <taxon>Arthropoda</taxon>
        <taxon>Chelicerata</taxon>
        <taxon>Arachnida</taxon>
        <taxon>Acari</taxon>
        <taxon>Parasitiformes</taxon>
        <taxon>Ixodida</taxon>
        <taxon>Ixodoidea</taxon>
        <taxon>Ixodidae</taxon>
        <taxon>Haemaphysalinae</taxon>
        <taxon>Haemaphysalis</taxon>
    </lineage>
</organism>
<name>A0A9J6FXB8_HAELO</name>
<dbReference type="PANTHER" id="PTHR14540">
    <property type="entry name" value="INTEGRATOR COMPLEX SUBUNIT 15"/>
    <property type="match status" value="1"/>
</dbReference>
<comment type="caution">
    <text evidence="1">The sequence shown here is derived from an EMBL/GenBank/DDBJ whole genome shotgun (WGS) entry which is preliminary data.</text>
</comment>
<evidence type="ECO:0000313" key="1">
    <source>
        <dbReference type="EMBL" id="KAH9366692.1"/>
    </source>
</evidence>
<dbReference type="OrthoDB" id="5861309at2759"/>
<dbReference type="OMA" id="IWMQQLG"/>
<dbReference type="Pfam" id="PF14964">
    <property type="entry name" value="INTS15"/>
    <property type="match status" value="1"/>
</dbReference>
<dbReference type="VEuPathDB" id="VectorBase:HLOH_047771"/>